<feature type="domain" description="Ribosomal RNA small subunit methyltransferase E methyltransferase" evidence="13">
    <location>
        <begin position="77"/>
        <end position="239"/>
    </location>
</feature>
<name>A0A5J6ZEI7_9GAMM</name>
<dbReference type="SUPFAM" id="SSF88697">
    <property type="entry name" value="PUA domain-like"/>
    <property type="match status" value="1"/>
</dbReference>
<dbReference type="InterPro" id="IPR029028">
    <property type="entry name" value="Alpha/beta_knot_MTases"/>
</dbReference>
<keyword evidence="7 12" id="KW-0489">Methyltransferase</keyword>
<comment type="similarity">
    <text evidence="2 12">Belongs to the RNA methyltransferase RsmE family.</text>
</comment>
<evidence type="ECO:0000256" key="12">
    <source>
        <dbReference type="PIRNR" id="PIRNR015601"/>
    </source>
</evidence>
<dbReference type="AlphaFoldDB" id="A0A5J6ZEI7"/>
<dbReference type="OrthoDB" id="9815641at2"/>
<dbReference type="NCBIfam" id="TIGR00046">
    <property type="entry name" value="RsmE family RNA methyltransferase"/>
    <property type="match status" value="1"/>
</dbReference>
<evidence type="ECO:0000256" key="9">
    <source>
        <dbReference type="ARBA" id="ARBA00022691"/>
    </source>
</evidence>
<dbReference type="GO" id="GO:0005737">
    <property type="term" value="C:cytoplasm"/>
    <property type="evidence" value="ECO:0007669"/>
    <property type="project" value="UniProtKB-SubCell"/>
</dbReference>
<dbReference type="Pfam" id="PF04452">
    <property type="entry name" value="Methyltrans_RNA"/>
    <property type="match status" value="1"/>
</dbReference>
<dbReference type="RefSeq" id="WP_158347812.1">
    <property type="nucleotide sequence ID" value="NZ_CP042427.1"/>
</dbReference>
<evidence type="ECO:0000259" key="13">
    <source>
        <dbReference type="Pfam" id="PF04452"/>
    </source>
</evidence>
<dbReference type="InterPro" id="IPR046887">
    <property type="entry name" value="RsmE_PUA-like"/>
</dbReference>
<keyword evidence="6 12" id="KW-0698">rRNA processing</keyword>
<evidence type="ECO:0000256" key="6">
    <source>
        <dbReference type="ARBA" id="ARBA00022552"/>
    </source>
</evidence>
<evidence type="ECO:0000259" key="14">
    <source>
        <dbReference type="Pfam" id="PF20260"/>
    </source>
</evidence>
<evidence type="ECO:0000313" key="16">
    <source>
        <dbReference type="Proteomes" id="UP000325981"/>
    </source>
</evidence>
<organism evidence="15 16">
    <name type="scientific">Buchnera aphidicola</name>
    <name type="common">Aphis fabae</name>
    <dbReference type="NCBI Taxonomy" id="571430"/>
    <lineage>
        <taxon>Bacteria</taxon>
        <taxon>Pseudomonadati</taxon>
        <taxon>Pseudomonadota</taxon>
        <taxon>Gammaproteobacteria</taxon>
        <taxon>Enterobacterales</taxon>
        <taxon>Erwiniaceae</taxon>
        <taxon>Buchnera</taxon>
    </lineage>
</organism>
<dbReference type="EC" id="2.1.1.193" evidence="3 12"/>
<feature type="domain" description="Ribosomal RNA small subunit methyltransferase E PUA-like" evidence="14">
    <location>
        <begin position="24"/>
        <end position="68"/>
    </location>
</feature>
<evidence type="ECO:0000256" key="1">
    <source>
        <dbReference type="ARBA" id="ARBA00004496"/>
    </source>
</evidence>
<comment type="function">
    <text evidence="10 12">Specifically methylates the N3 position of the uracil ring of uridine 1498 (m3U1498) in 16S rRNA. Acts on the fully assembled 30S ribosomal subunit.</text>
</comment>
<comment type="catalytic activity">
    <reaction evidence="11 12">
        <text>uridine(1498) in 16S rRNA + S-adenosyl-L-methionine = N(3)-methyluridine(1498) in 16S rRNA + S-adenosyl-L-homocysteine + H(+)</text>
        <dbReference type="Rhea" id="RHEA:42920"/>
        <dbReference type="Rhea" id="RHEA-COMP:10283"/>
        <dbReference type="Rhea" id="RHEA-COMP:10284"/>
        <dbReference type="ChEBI" id="CHEBI:15378"/>
        <dbReference type="ChEBI" id="CHEBI:57856"/>
        <dbReference type="ChEBI" id="CHEBI:59789"/>
        <dbReference type="ChEBI" id="CHEBI:65315"/>
        <dbReference type="ChEBI" id="CHEBI:74502"/>
        <dbReference type="EC" id="2.1.1.193"/>
    </reaction>
</comment>
<evidence type="ECO:0000256" key="11">
    <source>
        <dbReference type="ARBA" id="ARBA00047944"/>
    </source>
</evidence>
<evidence type="ECO:0000256" key="5">
    <source>
        <dbReference type="ARBA" id="ARBA00022490"/>
    </source>
</evidence>
<evidence type="ECO:0000256" key="10">
    <source>
        <dbReference type="ARBA" id="ARBA00025699"/>
    </source>
</evidence>
<keyword evidence="9 12" id="KW-0949">S-adenosyl-L-methionine</keyword>
<dbReference type="PIRSF" id="PIRSF015601">
    <property type="entry name" value="MTase_slr0722"/>
    <property type="match status" value="1"/>
</dbReference>
<dbReference type="InterPro" id="IPR029026">
    <property type="entry name" value="tRNA_m1G_MTases_N"/>
</dbReference>
<dbReference type="CDD" id="cd18084">
    <property type="entry name" value="RsmE-like"/>
    <property type="match status" value="1"/>
</dbReference>
<dbReference type="Gene3D" id="2.40.240.20">
    <property type="entry name" value="Hypothetical PUA domain-like, domain 1"/>
    <property type="match status" value="1"/>
</dbReference>
<dbReference type="GO" id="GO:0070475">
    <property type="term" value="P:rRNA base methylation"/>
    <property type="evidence" value="ECO:0007669"/>
    <property type="project" value="TreeGrafter"/>
</dbReference>
<keyword evidence="8 12" id="KW-0808">Transferase</keyword>
<dbReference type="Proteomes" id="UP000325981">
    <property type="component" value="Chromosome"/>
</dbReference>
<dbReference type="Pfam" id="PF20260">
    <property type="entry name" value="PUA_4"/>
    <property type="match status" value="1"/>
</dbReference>
<comment type="subcellular location">
    <subcellularLocation>
        <location evidence="1 12">Cytoplasm</location>
    </subcellularLocation>
</comment>
<keyword evidence="5 12" id="KW-0963">Cytoplasm</keyword>
<evidence type="ECO:0000313" key="15">
    <source>
        <dbReference type="EMBL" id="QFQ32575.1"/>
    </source>
</evidence>
<dbReference type="PANTHER" id="PTHR30027:SF3">
    <property type="entry name" value="16S RRNA (URACIL(1498)-N(3))-METHYLTRANSFERASE"/>
    <property type="match status" value="1"/>
</dbReference>
<gene>
    <name evidence="15" type="ORF">FQV33_01005</name>
</gene>
<sequence>MKNRIPRIYVDKNLKINEKIILNSSNTHYLIQVLRMNIQNKLEIFNNTNYIFLSKIIEIKKKIATILILEQEKKNIESPLCIHLGLVISKNEKMNFAIQKSVELGVDAITPIFSERCNINKNKKNILKKIIYWKNIIVSACQQCQRNIIPRINNVEDINIWCEKSNTNEIKVILDPQSTMNINQLPKNVNFIRLLVGCEGGFSSSEIKQAIKHKFIPVKLGPRILRTETAAIAAVTALQIKFGDLLN</sequence>
<dbReference type="SUPFAM" id="SSF75217">
    <property type="entry name" value="alpha/beta knot"/>
    <property type="match status" value="1"/>
</dbReference>
<dbReference type="Gene3D" id="3.40.1280.10">
    <property type="match status" value="1"/>
</dbReference>
<dbReference type="InterPro" id="IPR006700">
    <property type="entry name" value="RsmE"/>
</dbReference>
<protein>
    <recommendedName>
        <fullName evidence="4 12">Ribosomal RNA small subunit methyltransferase E</fullName>
        <ecNumber evidence="3 12">2.1.1.193</ecNumber>
    </recommendedName>
</protein>
<dbReference type="GO" id="GO:0070042">
    <property type="term" value="F:rRNA (uridine-N3-)-methyltransferase activity"/>
    <property type="evidence" value="ECO:0007669"/>
    <property type="project" value="TreeGrafter"/>
</dbReference>
<reference evidence="15 16" key="1">
    <citation type="submission" date="2019-07" db="EMBL/GenBank/DDBJ databases">
        <title>Buchnera limit thermal tolerance of host aphids.</title>
        <authorList>
            <person name="Zhang B."/>
            <person name="Moran N."/>
        </authorList>
    </citation>
    <scope>NUCLEOTIDE SEQUENCE [LARGE SCALE GENOMIC DNA]</scope>
    <source>
        <strain evidence="15 16">Afa-UT1</strain>
    </source>
</reference>
<proteinExistence type="inferred from homology"/>
<evidence type="ECO:0000256" key="2">
    <source>
        <dbReference type="ARBA" id="ARBA00005528"/>
    </source>
</evidence>
<evidence type="ECO:0000256" key="8">
    <source>
        <dbReference type="ARBA" id="ARBA00022679"/>
    </source>
</evidence>
<dbReference type="InterPro" id="IPR015947">
    <property type="entry name" value="PUA-like_sf"/>
</dbReference>
<dbReference type="PANTHER" id="PTHR30027">
    <property type="entry name" value="RIBOSOMAL RNA SMALL SUBUNIT METHYLTRANSFERASE E"/>
    <property type="match status" value="1"/>
</dbReference>
<dbReference type="NCBIfam" id="NF008692">
    <property type="entry name" value="PRK11713.1-5"/>
    <property type="match status" value="1"/>
</dbReference>
<evidence type="ECO:0000256" key="4">
    <source>
        <dbReference type="ARBA" id="ARBA00013673"/>
    </source>
</evidence>
<dbReference type="EMBL" id="CP042427">
    <property type="protein sequence ID" value="QFQ32575.1"/>
    <property type="molecule type" value="Genomic_DNA"/>
</dbReference>
<evidence type="ECO:0000256" key="7">
    <source>
        <dbReference type="ARBA" id="ARBA00022603"/>
    </source>
</evidence>
<dbReference type="InterPro" id="IPR046886">
    <property type="entry name" value="RsmE_MTase_dom"/>
</dbReference>
<accession>A0A5J6ZEI7</accession>
<evidence type="ECO:0000256" key="3">
    <source>
        <dbReference type="ARBA" id="ARBA00012328"/>
    </source>
</evidence>